<accession>A0A6G3WIG2</accession>
<evidence type="ECO:0000256" key="1">
    <source>
        <dbReference type="ARBA" id="ARBA00022630"/>
    </source>
</evidence>
<sequence>MESRSGDMKLKQQRYDVVIVGGGAAGLSGALTLARARRSVLVIDAGEPR</sequence>
<name>A0A6G3WIG2_9ACTN</name>
<keyword evidence="1" id="KW-0285">Flavoprotein</keyword>
<dbReference type="Pfam" id="PF00890">
    <property type="entry name" value="FAD_binding_2"/>
    <property type="match status" value="1"/>
</dbReference>
<evidence type="ECO:0000256" key="2">
    <source>
        <dbReference type="ARBA" id="ARBA00023002"/>
    </source>
</evidence>
<evidence type="ECO:0000313" key="4">
    <source>
        <dbReference type="EMBL" id="NEE05213.1"/>
    </source>
</evidence>
<evidence type="ECO:0000259" key="3">
    <source>
        <dbReference type="Pfam" id="PF00890"/>
    </source>
</evidence>
<proteinExistence type="predicted"/>
<reference evidence="4" key="1">
    <citation type="submission" date="2020-01" db="EMBL/GenBank/DDBJ databases">
        <title>Insect and environment-associated Actinomycetes.</title>
        <authorList>
            <person name="Currrie C."/>
            <person name="Chevrette M."/>
            <person name="Carlson C."/>
            <person name="Stubbendieck R."/>
            <person name="Wendt-Pienkowski E."/>
        </authorList>
    </citation>
    <scope>NUCLEOTIDE SEQUENCE</scope>
    <source>
        <strain evidence="4">SID7499</strain>
    </source>
</reference>
<dbReference type="InterPro" id="IPR003953">
    <property type="entry name" value="FAD-dep_OxRdtase_2_FAD-bd"/>
</dbReference>
<dbReference type="EMBL" id="JAAGMN010000215">
    <property type="protein sequence ID" value="NEE05213.1"/>
    <property type="molecule type" value="Genomic_DNA"/>
</dbReference>
<feature type="non-terminal residue" evidence="4">
    <location>
        <position position="49"/>
    </location>
</feature>
<protein>
    <submittedName>
        <fullName evidence="4">FAD-dependent oxidoreductase</fullName>
    </submittedName>
</protein>
<dbReference type="Gene3D" id="3.50.50.60">
    <property type="entry name" value="FAD/NAD(P)-binding domain"/>
    <property type="match status" value="1"/>
</dbReference>
<dbReference type="AlphaFoldDB" id="A0A6G3WIG2"/>
<organism evidence="4">
    <name type="scientific">Streptomyces sp. SID7499</name>
    <dbReference type="NCBI Taxonomy" id="2706086"/>
    <lineage>
        <taxon>Bacteria</taxon>
        <taxon>Bacillati</taxon>
        <taxon>Actinomycetota</taxon>
        <taxon>Actinomycetes</taxon>
        <taxon>Kitasatosporales</taxon>
        <taxon>Streptomycetaceae</taxon>
        <taxon>Streptomyces</taxon>
    </lineage>
</organism>
<gene>
    <name evidence="4" type="ORF">G3M58_02045</name>
</gene>
<dbReference type="SUPFAM" id="SSF51905">
    <property type="entry name" value="FAD/NAD(P)-binding domain"/>
    <property type="match status" value="1"/>
</dbReference>
<dbReference type="GO" id="GO:0016491">
    <property type="term" value="F:oxidoreductase activity"/>
    <property type="evidence" value="ECO:0007669"/>
    <property type="project" value="UniProtKB-KW"/>
</dbReference>
<feature type="domain" description="FAD-dependent oxidoreductase 2 FAD-binding" evidence="3">
    <location>
        <begin position="16"/>
        <end position="48"/>
    </location>
</feature>
<keyword evidence="2" id="KW-0560">Oxidoreductase</keyword>
<dbReference type="InterPro" id="IPR036188">
    <property type="entry name" value="FAD/NAD-bd_sf"/>
</dbReference>
<comment type="caution">
    <text evidence="4">The sequence shown here is derived from an EMBL/GenBank/DDBJ whole genome shotgun (WGS) entry which is preliminary data.</text>
</comment>